<gene>
    <name evidence="2" type="ORF">DI536_34400</name>
</gene>
<dbReference type="AlphaFoldDB" id="A0A2W5SXM5"/>
<feature type="region of interest" description="Disordered" evidence="1">
    <location>
        <begin position="1"/>
        <end position="23"/>
    </location>
</feature>
<reference evidence="2 3" key="1">
    <citation type="submission" date="2017-08" db="EMBL/GenBank/DDBJ databases">
        <title>Infants hospitalized years apart are colonized by the same room-sourced microbial strains.</title>
        <authorList>
            <person name="Brooks B."/>
            <person name="Olm M.R."/>
            <person name="Firek B.A."/>
            <person name="Baker R."/>
            <person name="Thomas B.C."/>
            <person name="Morowitz M.J."/>
            <person name="Banfield J.F."/>
        </authorList>
    </citation>
    <scope>NUCLEOTIDE SEQUENCE [LARGE SCALE GENOMIC DNA]</scope>
    <source>
        <strain evidence="2">S2_003_000_R2_14</strain>
    </source>
</reference>
<protein>
    <submittedName>
        <fullName evidence="2">Uncharacterized protein</fullName>
    </submittedName>
</protein>
<name>A0A2W5SXM5_9BACT</name>
<dbReference type="EMBL" id="QFQP01000059">
    <property type="protein sequence ID" value="PZR04356.1"/>
    <property type="molecule type" value="Genomic_DNA"/>
</dbReference>
<organism evidence="2 3">
    <name type="scientific">Archangium gephyra</name>
    <dbReference type="NCBI Taxonomy" id="48"/>
    <lineage>
        <taxon>Bacteria</taxon>
        <taxon>Pseudomonadati</taxon>
        <taxon>Myxococcota</taxon>
        <taxon>Myxococcia</taxon>
        <taxon>Myxococcales</taxon>
        <taxon>Cystobacterineae</taxon>
        <taxon>Archangiaceae</taxon>
        <taxon>Archangium</taxon>
    </lineage>
</organism>
<dbReference type="Proteomes" id="UP000249061">
    <property type="component" value="Unassembled WGS sequence"/>
</dbReference>
<evidence type="ECO:0000313" key="3">
    <source>
        <dbReference type="Proteomes" id="UP000249061"/>
    </source>
</evidence>
<feature type="compositionally biased region" description="Basic and acidic residues" evidence="1">
    <location>
        <begin position="1"/>
        <end position="17"/>
    </location>
</feature>
<evidence type="ECO:0000313" key="2">
    <source>
        <dbReference type="EMBL" id="PZR04356.1"/>
    </source>
</evidence>
<comment type="caution">
    <text evidence="2">The sequence shown here is derived from an EMBL/GenBank/DDBJ whole genome shotgun (WGS) entry which is preliminary data.</text>
</comment>
<sequence>MTTPETQDKSAKSEHATDTSTPDALLAQKVIDALVSDGLVSELDAASLRAGLAAGTVDSGTWKLALENKLERGGADERK</sequence>
<evidence type="ECO:0000256" key="1">
    <source>
        <dbReference type="SAM" id="MobiDB-lite"/>
    </source>
</evidence>
<proteinExistence type="predicted"/>
<accession>A0A2W5SXM5</accession>